<protein>
    <submittedName>
        <fullName evidence="2">Uncharacterized protein</fullName>
    </submittedName>
</protein>
<sequence length="92" mass="10357">MNSKSSLINTILTALGIIVLGAALEWVSLQIYPHSLVNVPVAIKYEFGFLTFTKIVYYKNGIVLKSPPQLDYLQIFTIIAVIYLLIKLLSKR</sequence>
<accession>A0A2R6AZZ5</accession>
<comment type="caution">
    <text evidence="2">The sequence shown here is derived from an EMBL/GenBank/DDBJ whole genome shotgun (WGS) entry which is preliminary data.</text>
</comment>
<name>A0A2R6AZZ5_9ARCH</name>
<gene>
    <name evidence="2" type="ORF">B9Q03_02570</name>
</gene>
<dbReference type="EMBL" id="NEXE01000013">
    <property type="protein sequence ID" value="PSN91972.1"/>
    <property type="molecule type" value="Genomic_DNA"/>
</dbReference>
<proteinExistence type="predicted"/>
<evidence type="ECO:0000313" key="3">
    <source>
        <dbReference type="Proteomes" id="UP000240322"/>
    </source>
</evidence>
<dbReference type="Proteomes" id="UP000240322">
    <property type="component" value="Unassembled WGS sequence"/>
</dbReference>
<dbReference type="AlphaFoldDB" id="A0A2R6AZZ5"/>
<feature type="transmembrane region" description="Helical" evidence="1">
    <location>
        <begin position="72"/>
        <end position="90"/>
    </location>
</feature>
<keyword evidence="1" id="KW-1133">Transmembrane helix</keyword>
<evidence type="ECO:0000256" key="1">
    <source>
        <dbReference type="SAM" id="Phobius"/>
    </source>
</evidence>
<feature type="transmembrane region" description="Helical" evidence="1">
    <location>
        <begin position="7"/>
        <end position="27"/>
    </location>
</feature>
<evidence type="ECO:0000313" key="2">
    <source>
        <dbReference type="EMBL" id="PSN91972.1"/>
    </source>
</evidence>
<reference evidence="2 3" key="1">
    <citation type="submission" date="2017-04" db="EMBL/GenBank/DDBJ databases">
        <title>Novel microbial lineages endemic to geothermal iron-oxide mats fill important gaps in the evolutionary history of Archaea.</title>
        <authorList>
            <person name="Jay Z.J."/>
            <person name="Beam J.P."/>
            <person name="Dlakic M."/>
            <person name="Rusch D.B."/>
            <person name="Kozubal M.A."/>
            <person name="Inskeep W.P."/>
        </authorList>
    </citation>
    <scope>NUCLEOTIDE SEQUENCE [LARGE SCALE GENOMIC DNA]</scope>
    <source>
        <strain evidence="2">OSP_D</strain>
    </source>
</reference>
<keyword evidence="1" id="KW-0472">Membrane</keyword>
<keyword evidence="1" id="KW-0812">Transmembrane</keyword>
<organism evidence="2 3">
    <name type="scientific">Candidatus Marsarchaeota G2 archaeon OSP_D</name>
    <dbReference type="NCBI Taxonomy" id="1978157"/>
    <lineage>
        <taxon>Archaea</taxon>
        <taxon>Candidatus Marsarchaeota</taxon>
        <taxon>Candidatus Marsarchaeota group 2</taxon>
    </lineage>
</organism>